<feature type="region of interest" description="Disordered" evidence="1">
    <location>
        <begin position="48"/>
        <end position="102"/>
    </location>
</feature>
<dbReference type="InterPro" id="IPR031459">
    <property type="entry name" value="Coa2"/>
</dbReference>
<dbReference type="OrthoDB" id="5410040at2759"/>
<reference evidence="2" key="1">
    <citation type="journal article" date="2018" name="Genome Biol. Evol.">
        <title>Genomics and development of Lentinus tigrinus, a white-rot wood-decaying mushroom with dimorphic fruiting bodies.</title>
        <authorList>
            <person name="Wu B."/>
            <person name="Xu Z."/>
            <person name="Knudson A."/>
            <person name="Carlson A."/>
            <person name="Chen N."/>
            <person name="Kovaka S."/>
            <person name="LaButti K."/>
            <person name="Lipzen A."/>
            <person name="Pennachio C."/>
            <person name="Riley R."/>
            <person name="Schakwitz W."/>
            <person name="Umezawa K."/>
            <person name="Ohm R.A."/>
            <person name="Grigoriev I.V."/>
            <person name="Nagy L.G."/>
            <person name="Gibbons J."/>
            <person name="Hibbett D."/>
        </authorList>
    </citation>
    <scope>NUCLEOTIDE SEQUENCE [LARGE SCALE GENOMIC DNA]</scope>
    <source>
        <strain evidence="2">ALCF2SS1-6</strain>
    </source>
</reference>
<evidence type="ECO:0000256" key="1">
    <source>
        <dbReference type="SAM" id="MobiDB-lite"/>
    </source>
</evidence>
<protein>
    <submittedName>
        <fullName evidence="2">Uncharacterized protein</fullName>
    </submittedName>
</protein>
<name>A0A5C2SDV4_9APHY</name>
<feature type="compositionally biased region" description="Basic and acidic residues" evidence="1">
    <location>
        <begin position="74"/>
        <end position="87"/>
    </location>
</feature>
<dbReference type="AlphaFoldDB" id="A0A5C2SDV4"/>
<evidence type="ECO:0000313" key="2">
    <source>
        <dbReference type="EMBL" id="RPD61920.1"/>
    </source>
</evidence>
<dbReference type="Proteomes" id="UP000313359">
    <property type="component" value="Unassembled WGS sequence"/>
</dbReference>
<dbReference type="Pfam" id="PF17051">
    <property type="entry name" value="COA2"/>
    <property type="match status" value="1"/>
</dbReference>
<accession>A0A5C2SDV4</accession>
<gene>
    <name evidence="2" type="ORF">L227DRAFT_609797</name>
</gene>
<dbReference type="EMBL" id="ML122260">
    <property type="protein sequence ID" value="RPD61920.1"/>
    <property type="molecule type" value="Genomic_DNA"/>
</dbReference>
<sequence>MSSSVSRVLSLNHRQRRTFISSLFGLTFLASVVTVSASAILPCPAHPTRGRFLDGSPEADASMGANGRRGITVVEKKPRRWIEETRPVPRAPPSQPQSNAQS</sequence>
<proteinExistence type="predicted"/>
<dbReference type="GO" id="GO:0033617">
    <property type="term" value="P:mitochondrial respiratory chain complex IV assembly"/>
    <property type="evidence" value="ECO:0007669"/>
    <property type="project" value="InterPro"/>
</dbReference>
<dbReference type="GO" id="GO:0005739">
    <property type="term" value="C:mitochondrion"/>
    <property type="evidence" value="ECO:0007669"/>
    <property type="project" value="GOC"/>
</dbReference>
<organism evidence="2 3">
    <name type="scientific">Lentinus tigrinus ALCF2SS1-6</name>
    <dbReference type="NCBI Taxonomy" id="1328759"/>
    <lineage>
        <taxon>Eukaryota</taxon>
        <taxon>Fungi</taxon>
        <taxon>Dikarya</taxon>
        <taxon>Basidiomycota</taxon>
        <taxon>Agaricomycotina</taxon>
        <taxon>Agaricomycetes</taxon>
        <taxon>Polyporales</taxon>
        <taxon>Polyporaceae</taxon>
        <taxon>Lentinus</taxon>
    </lineage>
</organism>
<keyword evidence="3" id="KW-1185">Reference proteome</keyword>
<evidence type="ECO:0000313" key="3">
    <source>
        <dbReference type="Proteomes" id="UP000313359"/>
    </source>
</evidence>